<comment type="caution">
    <text evidence="1">The sequence shown here is derived from an EMBL/GenBank/DDBJ whole genome shotgun (WGS) entry which is preliminary data.</text>
</comment>
<keyword evidence="2" id="KW-1185">Reference proteome</keyword>
<reference evidence="1" key="1">
    <citation type="submission" date="2022-03" db="EMBL/GenBank/DDBJ databases">
        <authorList>
            <person name="Sayadi A."/>
        </authorList>
    </citation>
    <scope>NUCLEOTIDE SEQUENCE</scope>
</reference>
<dbReference type="AlphaFoldDB" id="A0A9P0LAA0"/>
<protein>
    <submittedName>
        <fullName evidence="1">Uncharacterized protein</fullName>
    </submittedName>
</protein>
<organism evidence="1 2">
    <name type="scientific">Acanthoscelides obtectus</name>
    <name type="common">Bean weevil</name>
    <name type="synonym">Bruchus obtectus</name>
    <dbReference type="NCBI Taxonomy" id="200917"/>
    <lineage>
        <taxon>Eukaryota</taxon>
        <taxon>Metazoa</taxon>
        <taxon>Ecdysozoa</taxon>
        <taxon>Arthropoda</taxon>
        <taxon>Hexapoda</taxon>
        <taxon>Insecta</taxon>
        <taxon>Pterygota</taxon>
        <taxon>Neoptera</taxon>
        <taxon>Endopterygota</taxon>
        <taxon>Coleoptera</taxon>
        <taxon>Polyphaga</taxon>
        <taxon>Cucujiformia</taxon>
        <taxon>Chrysomeloidea</taxon>
        <taxon>Chrysomelidae</taxon>
        <taxon>Bruchinae</taxon>
        <taxon>Bruchini</taxon>
        <taxon>Acanthoscelides</taxon>
    </lineage>
</organism>
<evidence type="ECO:0000313" key="1">
    <source>
        <dbReference type="EMBL" id="CAH1990851.1"/>
    </source>
</evidence>
<name>A0A9P0LAA0_ACAOB</name>
<gene>
    <name evidence="1" type="ORF">ACAOBT_LOCUS19911</name>
</gene>
<evidence type="ECO:0000313" key="2">
    <source>
        <dbReference type="Proteomes" id="UP001152888"/>
    </source>
</evidence>
<dbReference type="Proteomes" id="UP001152888">
    <property type="component" value="Unassembled WGS sequence"/>
</dbReference>
<dbReference type="EMBL" id="CAKOFQ010007098">
    <property type="protein sequence ID" value="CAH1990851.1"/>
    <property type="molecule type" value="Genomic_DNA"/>
</dbReference>
<sequence length="41" mass="4704">MFAEQMLMKMQRIVSGLTLNISASSWHVVLEFASRTCRRSS</sequence>
<accession>A0A9P0LAA0</accession>
<proteinExistence type="predicted"/>